<name>A0A2G1UM92_9GAMM</name>
<proteinExistence type="predicted"/>
<evidence type="ECO:0008006" key="8">
    <source>
        <dbReference type="Google" id="ProtNLM"/>
    </source>
</evidence>
<keyword evidence="3 5" id="KW-1133">Transmembrane helix</keyword>
<feature type="transmembrane region" description="Helical" evidence="5">
    <location>
        <begin position="393"/>
        <end position="414"/>
    </location>
</feature>
<dbReference type="GO" id="GO:0016740">
    <property type="term" value="F:transferase activity"/>
    <property type="evidence" value="ECO:0007669"/>
    <property type="project" value="UniProtKB-ARBA"/>
</dbReference>
<evidence type="ECO:0000256" key="1">
    <source>
        <dbReference type="ARBA" id="ARBA00004127"/>
    </source>
</evidence>
<gene>
    <name evidence="6" type="ORF">CLH61_07735</name>
</gene>
<dbReference type="RefSeq" id="WP_099614123.1">
    <property type="nucleotide sequence ID" value="NZ_KZ319369.1"/>
</dbReference>
<dbReference type="PANTHER" id="PTHR12714">
    <property type="entry name" value="PROTEIN-S ISOPRENYLCYSTEINE O-METHYLTRANSFERASE"/>
    <property type="match status" value="1"/>
</dbReference>
<sequence length="415" mass="48057">MERNVQLAEASRDPRPFARTDLSAGDLRLLHRKRWGQAQVRVATIDGQPWVIKDFSHSIVAKYLWGRWLLSRELRALRQLDDVPGTPDGAFRLDRDAICYHYVAGETLRDLRHRRETLDGTFFYRLEETVGNMHARGVAHMDLGNLRNLLVNRSTGQPHVIDFGSALFLAAAPFGLATRMRRIDRSRLYKCWRQLSPDTLDDERRQYLQQHYHKHHFKPKHWGSQMTTSIRQFFHNPTLRKGFRAIRLPLGILLVVLLASQIKEDWFWPGAAISTLGALLQAWAFACIDTQTTLANRGPYSLVRNPQYITRFLLVIGIVVMTGNPWLIAIASVIYYFYAVTRVEREEALLPEVFGAAYRTYCESVPRFVPRLANLDRDKLLYWNPRAFRKNHGLTNLATVFGGLLAIYLWVFLVR</sequence>
<dbReference type="Pfam" id="PF04191">
    <property type="entry name" value="PEMT"/>
    <property type="match status" value="1"/>
</dbReference>
<organism evidence="6 7">
    <name type="scientific">Marinobacter profundi</name>
    <dbReference type="NCBI Taxonomy" id="2666256"/>
    <lineage>
        <taxon>Bacteria</taxon>
        <taxon>Pseudomonadati</taxon>
        <taxon>Pseudomonadota</taxon>
        <taxon>Gammaproteobacteria</taxon>
        <taxon>Pseudomonadales</taxon>
        <taxon>Marinobacteraceae</taxon>
        <taxon>Marinobacter</taxon>
    </lineage>
</organism>
<keyword evidence="4 5" id="KW-0472">Membrane</keyword>
<feature type="transmembrane region" description="Helical" evidence="5">
    <location>
        <begin position="160"/>
        <end position="178"/>
    </location>
</feature>
<dbReference type="EMBL" id="NTFH01000006">
    <property type="protein sequence ID" value="PHQ15549.1"/>
    <property type="molecule type" value="Genomic_DNA"/>
</dbReference>
<evidence type="ECO:0000256" key="5">
    <source>
        <dbReference type="SAM" id="Phobius"/>
    </source>
</evidence>
<evidence type="ECO:0000256" key="4">
    <source>
        <dbReference type="ARBA" id="ARBA00023136"/>
    </source>
</evidence>
<dbReference type="GO" id="GO:0012505">
    <property type="term" value="C:endomembrane system"/>
    <property type="evidence" value="ECO:0007669"/>
    <property type="project" value="UniProtKB-SubCell"/>
</dbReference>
<evidence type="ECO:0000313" key="6">
    <source>
        <dbReference type="EMBL" id="PHQ15549.1"/>
    </source>
</evidence>
<accession>A0A2G1UM92</accession>
<dbReference type="Gene3D" id="1.10.510.10">
    <property type="entry name" value="Transferase(Phosphotransferase) domain 1"/>
    <property type="match status" value="1"/>
</dbReference>
<keyword evidence="7" id="KW-1185">Reference proteome</keyword>
<dbReference type="SUPFAM" id="SSF56112">
    <property type="entry name" value="Protein kinase-like (PK-like)"/>
    <property type="match status" value="1"/>
</dbReference>
<feature type="transmembrane region" description="Helical" evidence="5">
    <location>
        <begin position="245"/>
        <end position="262"/>
    </location>
</feature>
<dbReference type="InterPro" id="IPR007318">
    <property type="entry name" value="Phopholipid_MeTrfase"/>
</dbReference>
<dbReference type="PANTHER" id="PTHR12714:SF9">
    <property type="entry name" value="PROTEIN-S-ISOPRENYLCYSTEINE O-METHYLTRANSFERASE"/>
    <property type="match status" value="1"/>
</dbReference>
<feature type="transmembrane region" description="Helical" evidence="5">
    <location>
        <begin position="268"/>
        <end position="288"/>
    </location>
</feature>
<evidence type="ECO:0000313" key="7">
    <source>
        <dbReference type="Proteomes" id="UP000231409"/>
    </source>
</evidence>
<feature type="transmembrane region" description="Helical" evidence="5">
    <location>
        <begin position="309"/>
        <end position="338"/>
    </location>
</feature>
<dbReference type="Proteomes" id="UP000231409">
    <property type="component" value="Unassembled WGS sequence"/>
</dbReference>
<dbReference type="InterPro" id="IPR011009">
    <property type="entry name" value="Kinase-like_dom_sf"/>
</dbReference>
<dbReference type="Gene3D" id="1.20.120.1630">
    <property type="match status" value="1"/>
</dbReference>
<reference evidence="6 7" key="1">
    <citation type="submission" date="2017-09" db="EMBL/GenBank/DDBJ databases">
        <title>The draft genome sequences of Marinobacter sp. PWS21.</title>
        <authorList>
            <person name="Cao J."/>
        </authorList>
    </citation>
    <scope>NUCLEOTIDE SEQUENCE [LARGE SCALE GENOMIC DNA]</scope>
    <source>
        <strain evidence="6 7">PWS21</strain>
    </source>
</reference>
<evidence type="ECO:0000256" key="3">
    <source>
        <dbReference type="ARBA" id="ARBA00022989"/>
    </source>
</evidence>
<comment type="subcellular location">
    <subcellularLocation>
        <location evidence="1">Endomembrane system</location>
        <topology evidence="1">Multi-pass membrane protein</topology>
    </subcellularLocation>
</comment>
<dbReference type="AlphaFoldDB" id="A0A2G1UM92"/>
<keyword evidence="2 5" id="KW-0812">Transmembrane</keyword>
<protein>
    <recommendedName>
        <fullName evidence="8">Protein kinase domain-containing protein</fullName>
    </recommendedName>
</protein>
<comment type="caution">
    <text evidence="6">The sequence shown here is derived from an EMBL/GenBank/DDBJ whole genome shotgun (WGS) entry which is preliminary data.</text>
</comment>
<evidence type="ECO:0000256" key="2">
    <source>
        <dbReference type="ARBA" id="ARBA00022692"/>
    </source>
</evidence>